<feature type="transmembrane region" description="Helical" evidence="5">
    <location>
        <begin position="516"/>
        <end position="536"/>
    </location>
</feature>
<sequence length="544" mass="58684">MAQADGMLESVSYNDIGDQLMHRDDAAWIVITRYAVGSAVQPSLCRLSDLSGPGRIIILCNIGFALGVAVLVCLDSFWTFVAVRAYIGVPGAGMAFLVDVVLNDSAIVATNDRPWWAAVEAGLYLIAQLLGGLGGGAIFDHYGRRWAFGSEMIVVVPAIFLCSLYLSVPKLTSQRGAIDHDTETNPQKDTKSLSWTHWRQLFSTITSHFDILGAVIWTLSVAMIFFALQIHAHLQVGQWQSVVELTLLTLGSFLGLVFIYAEIRLDNPAKSESRARRPLVPIFILIPMYLTTARPTSSLNVALLLWVSSTGSVLAALAVQGLIDWGHLKQKSSTHAFLAGSGFASVLSIFWLKYSFDGHENQAERYGIPLVSATAIATFETLLKQGFLKGTPGMSLQATPKHAHISPSDAAAMYAGYSMLGHLGGLIATAIASSKFKRSLGVNLRRNLEGFDGDKDEVRTNVYQSPLDLMSCASSARQRMPQKPGDVLASFVSSTVEAGGELTVPKHVTVSLTSRGGIALVTATLALVCSFFTRAFQSTEPDHA</sequence>
<dbReference type="GO" id="GO:0000329">
    <property type="term" value="C:fungal-type vacuole membrane"/>
    <property type="evidence" value="ECO:0007669"/>
    <property type="project" value="TreeGrafter"/>
</dbReference>
<feature type="transmembrane region" description="Helical" evidence="5">
    <location>
        <begin position="83"/>
        <end position="102"/>
    </location>
</feature>
<evidence type="ECO:0000256" key="2">
    <source>
        <dbReference type="ARBA" id="ARBA00022692"/>
    </source>
</evidence>
<keyword evidence="2 5" id="KW-0812">Transmembrane</keyword>
<comment type="subcellular location">
    <subcellularLocation>
        <location evidence="1">Membrane</location>
        <topology evidence="1">Multi-pass membrane protein</topology>
    </subcellularLocation>
</comment>
<dbReference type="Gene3D" id="1.20.1250.20">
    <property type="entry name" value="MFS general substrate transporter like domains"/>
    <property type="match status" value="1"/>
</dbReference>
<feature type="transmembrane region" description="Helical" evidence="5">
    <location>
        <begin position="145"/>
        <end position="166"/>
    </location>
</feature>
<organism evidence="6 7">
    <name type="scientific">Cyphellophora attinorum</name>
    <dbReference type="NCBI Taxonomy" id="1664694"/>
    <lineage>
        <taxon>Eukaryota</taxon>
        <taxon>Fungi</taxon>
        <taxon>Dikarya</taxon>
        <taxon>Ascomycota</taxon>
        <taxon>Pezizomycotina</taxon>
        <taxon>Eurotiomycetes</taxon>
        <taxon>Chaetothyriomycetidae</taxon>
        <taxon>Chaetothyriales</taxon>
        <taxon>Cyphellophoraceae</taxon>
        <taxon>Cyphellophora</taxon>
    </lineage>
</organism>
<dbReference type="InterPro" id="IPR036259">
    <property type="entry name" value="MFS_trans_sf"/>
</dbReference>
<dbReference type="Proteomes" id="UP000038010">
    <property type="component" value="Unassembled WGS sequence"/>
</dbReference>
<keyword evidence="7" id="KW-1185">Reference proteome</keyword>
<feature type="transmembrane region" description="Helical" evidence="5">
    <location>
        <begin position="209"/>
        <end position="230"/>
    </location>
</feature>
<comment type="caution">
    <text evidence="6">The sequence shown here is derived from an EMBL/GenBank/DDBJ whole genome shotgun (WGS) entry which is preliminary data.</text>
</comment>
<dbReference type="PANTHER" id="PTHR23501">
    <property type="entry name" value="MAJOR FACILITATOR SUPERFAMILY"/>
    <property type="match status" value="1"/>
</dbReference>
<feature type="transmembrane region" description="Helical" evidence="5">
    <location>
        <begin position="242"/>
        <end position="263"/>
    </location>
</feature>
<dbReference type="VEuPathDB" id="FungiDB:AB675_5471"/>
<evidence type="ECO:0000313" key="7">
    <source>
        <dbReference type="Proteomes" id="UP000038010"/>
    </source>
</evidence>
<evidence type="ECO:0000256" key="3">
    <source>
        <dbReference type="ARBA" id="ARBA00022989"/>
    </source>
</evidence>
<dbReference type="PANTHER" id="PTHR23501:SF33">
    <property type="entry name" value="MAJOR FACILITATOR SUPERFAMILY (MFS) PROFILE DOMAIN-CONTAINING PROTEIN"/>
    <property type="match status" value="1"/>
</dbReference>
<dbReference type="GO" id="GO:0015174">
    <property type="term" value="F:basic amino acid transmembrane transporter activity"/>
    <property type="evidence" value="ECO:0007669"/>
    <property type="project" value="TreeGrafter"/>
</dbReference>
<accession>A0A0N0NNR9</accession>
<evidence type="ECO:0000256" key="5">
    <source>
        <dbReference type="SAM" id="Phobius"/>
    </source>
</evidence>
<evidence type="ECO:0000256" key="4">
    <source>
        <dbReference type="ARBA" id="ARBA00023136"/>
    </source>
</evidence>
<reference evidence="6 7" key="1">
    <citation type="submission" date="2015-06" db="EMBL/GenBank/DDBJ databases">
        <title>Draft genome of the ant-associated black yeast Phialophora attae CBS 131958.</title>
        <authorList>
            <person name="Moreno L.F."/>
            <person name="Stielow B.J."/>
            <person name="de Hoog S."/>
            <person name="Vicente V.A."/>
            <person name="Weiss V.A."/>
            <person name="de Vries M."/>
            <person name="Cruz L.M."/>
            <person name="Souza E.M."/>
        </authorList>
    </citation>
    <scope>NUCLEOTIDE SEQUENCE [LARGE SCALE GENOMIC DNA]</scope>
    <source>
        <strain evidence="6 7">CBS 131958</strain>
    </source>
</reference>
<gene>
    <name evidence="6" type="ORF">AB675_5471</name>
</gene>
<feature type="transmembrane region" description="Helical" evidence="5">
    <location>
        <begin position="303"/>
        <end position="323"/>
    </location>
</feature>
<dbReference type="InterPro" id="IPR011701">
    <property type="entry name" value="MFS"/>
</dbReference>
<dbReference type="RefSeq" id="XP_018001831.1">
    <property type="nucleotide sequence ID" value="XM_018145684.1"/>
</dbReference>
<protein>
    <submittedName>
        <fullName evidence="6">Uncharacterized protein</fullName>
    </submittedName>
</protein>
<evidence type="ECO:0000256" key="1">
    <source>
        <dbReference type="ARBA" id="ARBA00004141"/>
    </source>
</evidence>
<dbReference type="Pfam" id="PF07690">
    <property type="entry name" value="MFS_1"/>
    <property type="match status" value="1"/>
</dbReference>
<dbReference type="GeneID" id="28737564"/>
<evidence type="ECO:0000313" key="6">
    <source>
        <dbReference type="EMBL" id="KPI41868.1"/>
    </source>
</evidence>
<feature type="transmembrane region" description="Helical" evidence="5">
    <location>
        <begin position="335"/>
        <end position="354"/>
    </location>
</feature>
<dbReference type="AlphaFoldDB" id="A0A0N0NNR9"/>
<keyword evidence="4 5" id="KW-0472">Membrane</keyword>
<feature type="transmembrane region" description="Helical" evidence="5">
    <location>
        <begin position="114"/>
        <end position="139"/>
    </location>
</feature>
<dbReference type="SUPFAM" id="SSF103473">
    <property type="entry name" value="MFS general substrate transporter"/>
    <property type="match status" value="1"/>
</dbReference>
<keyword evidence="3 5" id="KW-1133">Transmembrane helix</keyword>
<name>A0A0N0NNR9_9EURO</name>
<feature type="transmembrane region" description="Helical" evidence="5">
    <location>
        <begin position="56"/>
        <end position="77"/>
    </location>
</feature>
<dbReference type="EMBL" id="LFJN01000008">
    <property type="protein sequence ID" value="KPI41868.1"/>
    <property type="molecule type" value="Genomic_DNA"/>
</dbReference>
<proteinExistence type="predicted"/>